<organism evidence="3">
    <name type="scientific">Rhipicephalus microplus</name>
    <name type="common">Cattle tick</name>
    <name type="synonym">Boophilus microplus</name>
    <dbReference type="NCBI Taxonomy" id="6941"/>
    <lineage>
        <taxon>Eukaryota</taxon>
        <taxon>Metazoa</taxon>
        <taxon>Ecdysozoa</taxon>
        <taxon>Arthropoda</taxon>
        <taxon>Chelicerata</taxon>
        <taxon>Arachnida</taxon>
        <taxon>Acari</taxon>
        <taxon>Parasitiformes</taxon>
        <taxon>Ixodida</taxon>
        <taxon>Ixodoidea</taxon>
        <taxon>Ixodidae</taxon>
        <taxon>Rhipicephalinae</taxon>
        <taxon>Rhipicephalus</taxon>
        <taxon>Boophilus</taxon>
    </lineage>
</organism>
<evidence type="ECO:0000256" key="1">
    <source>
        <dbReference type="SAM" id="SignalP"/>
    </source>
</evidence>
<feature type="chain" id="PRO_5026303420" evidence="1">
    <location>
        <begin position="22"/>
        <end position="140"/>
    </location>
</feature>
<feature type="domain" description="BPTI/Kunitz inhibitor" evidence="2">
    <location>
        <begin position="74"/>
        <end position="124"/>
    </location>
</feature>
<dbReference type="VEuPathDB" id="VectorBase:LOC119165767"/>
<dbReference type="InterPro" id="IPR036880">
    <property type="entry name" value="Kunitz_BPTI_sf"/>
</dbReference>
<dbReference type="EMBL" id="GIKN01004626">
    <property type="protein sequence ID" value="NIE46899.1"/>
    <property type="molecule type" value="Transcribed_RNA"/>
</dbReference>
<accession>A0A6G5A7X9</accession>
<dbReference type="Pfam" id="PF00014">
    <property type="entry name" value="Kunitz_BPTI"/>
    <property type="match status" value="1"/>
</dbReference>
<reference evidence="3" key="1">
    <citation type="submission" date="2020-03" db="EMBL/GenBank/DDBJ databases">
        <title>A transcriptome and proteome of the tick Rhipicephalus microplus shaped by the genetic composition of its hosts and developmental stage.</title>
        <authorList>
            <person name="Garcia G.R."/>
            <person name="Ribeiro J.M.C."/>
            <person name="Maruyama S.R."/>
            <person name="Gardinasse L.G."/>
            <person name="Nelson K."/>
            <person name="Ferreira B.R."/>
            <person name="Andrade T.G."/>
            <person name="Santos I.K.F.M."/>
        </authorList>
    </citation>
    <scope>NUCLEOTIDE SEQUENCE</scope>
    <source>
        <strain evidence="3">NSGR</strain>
        <tissue evidence="3">Salivary glands</tissue>
    </source>
</reference>
<dbReference type="Gene3D" id="4.10.410.10">
    <property type="entry name" value="Pancreatic trypsin inhibitor Kunitz domain"/>
    <property type="match status" value="1"/>
</dbReference>
<evidence type="ECO:0000259" key="2">
    <source>
        <dbReference type="PROSITE" id="PS50279"/>
    </source>
</evidence>
<evidence type="ECO:0000313" key="3">
    <source>
        <dbReference type="EMBL" id="NIE46899.1"/>
    </source>
</evidence>
<proteinExistence type="predicted"/>
<dbReference type="PROSITE" id="PS50279">
    <property type="entry name" value="BPTI_KUNITZ_2"/>
    <property type="match status" value="1"/>
</dbReference>
<name>A0A6G5A7X9_RHIMP</name>
<dbReference type="SUPFAM" id="SSF57362">
    <property type="entry name" value="BPTI-like"/>
    <property type="match status" value="1"/>
</dbReference>
<sequence length="140" mass="16427">MLKCSFVVILILCNIVPLNAGLKFWNIFSWGKRTTTTTTAPRRWPWYNYTFIKPSCNGGKGIYITCLYPDMCNCSKPTDGGYIRTAPGQRRWFYNNKTKKCERIIGIPGGCNNFDDRWRCKYNCELPMKTRVWRITSEWV</sequence>
<dbReference type="AlphaFoldDB" id="A0A6G5A7X9"/>
<feature type="signal peptide" evidence="1">
    <location>
        <begin position="1"/>
        <end position="21"/>
    </location>
</feature>
<dbReference type="InterPro" id="IPR002223">
    <property type="entry name" value="Kunitz_BPTI"/>
</dbReference>
<dbReference type="GO" id="GO:0004867">
    <property type="term" value="F:serine-type endopeptidase inhibitor activity"/>
    <property type="evidence" value="ECO:0007669"/>
    <property type="project" value="InterPro"/>
</dbReference>
<protein>
    <submittedName>
        <fullName evidence="3">Putative bovine pancreatic trypsin inhibitor</fullName>
    </submittedName>
</protein>
<keyword evidence="1" id="KW-0732">Signal</keyword>